<dbReference type="AlphaFoldDB" id="A0A9P6JA38"/>
<dbReference type="EMBL" id="JAAAHW010006249">
    <property type="protein sequence ID" value="KAF9963904.1"/>
    <property type="molecule type" value="Genomic_DNA"/>
</dbReference>
<reference evidence="1" key="1">
    <citation type="journal article" date="2020" name="Fungal Divers.">
        <title>Resolving the Mortierellaceae phylogeny through synthesis of multi-gene phylogenetics and phylogenomics.</title>
        <authorList>
            <person name="Vandepol N."/>
            <person name="Liber J."/>
            <person name="Desiro A."/>
            <person name="Na H."/>
            <person name="Kennedy M."/>
            <person name="Barry K."/>
            <person name="Grigoriev I.V."/>
            <person name="Miller A.N."/>
            <person name="O'Donnell K."/>
            <person name="Stajich J.E."/>
            <person name="Bonito G."/>
        </authorList>
    </citation>
    <scope>NUCLEOTIDE SEQUENCE</scope>
    <source>
        <strain evidence="1">MES-2147</strain>
    </source>
</reference>
<name>A0A9P6JA38_9FUNG</name>
<sequence>MNEFGIYGEKNFASYNTNTTGKLKPKDYSDACDAAIGDVNKYIKLLVVKEKEVESLEVSKKGLVNSDSDVVDITNAGLFSQNDINTAVADARNGYTADADVQGRIDTAVADARNGYTADADVQGRIDTAVADAHTAVADARNGYTADADVQGRIDTAVADARNGYTENTIVNRDYILKVAAEPVLNAANLYSKA</sequence>
<organism evidence="1 2">
    <name type="scientific">Modicella reniformis</name>
    <dbReference type="NCBI Taxonomy" id="1440133"/>
    <lineage>
        <taxon>Eukaryota</taxon>
        <taxon>Fungi</taxon>
        <taxon>Fungi incertae sedis</taxon>
        <taxon>Mucoromycota</taxon>
        <taxon>Mortierellomycotina</taxon>
        <taxon>Mortierellomycetes</taxon>
        <taxon>Mortierellales</taxon>
        <taxon>Mortierellaceae</taxon>
        <taxon>Modicella</taxon>
    </lineage>
</organism>
<evidence type="ECO:0000313" key="1">
    <source>
        <dbReference type="EMBL" id="KAF9963904.1"/>
    </source>
</evidence>
<evidence type="ECO:0000313" key="2">
    <source>
        <dbReference type="Proteomes" id="UP000749646"/>
    </source>
</evidence>
<feature type="non-terminal residue" evidence="1">
    <location>
        <position position="194"/>
    </location>
</feature>
<dbReference type="Proteomes" id="UP000749646">
    <property type="component" value="Unassembled WGS sequence"/>
</dbReference>
<comment type="caution">
    <text evidence="1">The sequence shown here is derived from an EMBL/GenBank/DDBJ whole genome shotgun (WGS) entry which is preliminary data.</text>
</comment>
<gene>
    <name evidence="1" type="ORF">BGZ65_006979</name>
</gene>
<protein>
    <submittedName>
        <fullName evidence="1">Uncharacterized protein</fullName>
    </submittedName>
</protein>
<proteinExistence type="predicted"/>
<keyword evidence="2" id="KW-1185">Reference proteome</keyword>
<accession>A0A9P6JA38</accession>